<dbReference type="Gene3D" id="3.90.1150.10">
    <property type="entry name" value="Aspartate Aminotransferase, domain 1"/>
    <property type="match status" value="1"/>
</dbReference>
<dbReference type="OMA" id="TMKRRHG"/>
<comment type="cofactor">
    <cofactor evidence="1">
        <name>pyridoxal 5'-phosphate</name>
        <dbReference type="ChEBI" id="CHEBI:597326"/>
    </cofactor>
</comment>
<accession>G0R3T0</accession>
<dbReference type="eggNOG" id="KOG0257">
    <property type="taxonomic scope" value="Eukaryota"/>
</dbReference>
<dbReference type="GeneID" id="14903945"/>
<evidence type="ECO:0000256" key="1">
    <source>
        <dbReference type="ARBA" id="ARBA00001933"/>
    </source>
</evidence>
<dbReference type="GO" id="GO:0016212">
    <property type="term" value="F:kynurenine-oxoglutarate transaminase activity"/>
    <property type="evidence" value="ECO:0007669"/>
    <property type="project" value="TreeGrafter"/>
</dbReference>
<dbReference type="InterPro" id="IPR015424">
    <property type="entry name" value="PyrdxlP-dep_Trfase"/>
</dbReference>
<dbReference type="InterPro" id="IPR004839">
    <property type="entry name" value="Aminotransferase_I/II_large"/>
</dbReference>
<keyword evidence="3" id="KW-0808">Transferase</keyword>
<sequence length="136" mass="15123">MMHGNLLLCLMGQGFPNWSPPIFFQDSLTKLTQQGPHQYTRAFGAPKLINSISDFYSPIFNRKIDPNTEICVSAGGVSVLNAIFLGILNSGDEVILLDPSYDCYRAQIQIAGGISKSVPLKYRKKNTQEEIKTEKI</sequence>
<evidence type="ECO:0000259" key="5">
    <source>
        <dbReference type="Pfam" id="PF00155"/>
    </source>
</evidence>
<dbReference type="PANTHER" id="PTHR43807:SF20">
    <property type="entry name" value="FI04487P"/>
    <property type="match status" value="1"/>
</dbReference>
<evidence type="ECO:0000313" key="6">
    <source>
        <dbReference type="EMBL" id="EGR27897.1"/>
    </source>
</evidence>
<dbReference type="Pfam" id="PF00155">
    <property type="entry name" value="Aminotran_1_2"/>
    <property type="match status" value="1"/>
</dbReference>
<dbReference type="GO" id="GO:0030170">
    <property type="term" value="F:pyridoxal phosphate binding"/>
    <property type="evidence" value="ECO:0007669"/>
    <property type="project" value="InterPro"/>
</dbReference>
<evidence type="ECO:0000256" key="3">
    <source>
        <dbReference type="ARBA" id="ARBA00022679"/>
    </source>
</evidence>
<dbReference type="InterPro" id="IPR051326">
    <property type="entry name" value="Kynurenine-oxoglutarate_AT"/>
</dbReference>
<dbReference type="RefSeq" id="XP_004027242.1">
    <property type="nucleotide sequence ID" value="XM_004027193.1"/>
</dbReference>
<name>G0R3T0_ICHMU</name>
<keyword evidence="7" id="KW-1185">Reference proteome</keyword>
<dbReference type="Gene3D" id="3.40.640.10">
    <property type="entry name" value="Type I PLP-dependent aspartate aminotransferase-like (Major domain)"/>
    <property type="match status" value="1"/>
</dbReference>
<dbReference type="SUPFAM" id="SSF53383">
    <property type="entry name" value="PLP-dependent transferases"/>
    <property type="match status" value="1"/>
</dbReference>
<protein>
    <recommendedName>
        <fullName evidence="5">Aminotransferase class I/classII large domain-containing protein</fullName>
    </recommendedName>
</protein>
<evidence type="ECO:0000256" key="4">
    <source>
        <dbReference type="ARBA" id="ARBA00022898"/>
    </source>
</evidence>
<keyword evidence="2" id="KW-0032">Aminotransferase</keyword>
<dbReference type="InterPro" id="IPR015421">
    <property type="entry name" value="PyrdxlP-dep_Trfase_major"/>
</dbReference>
<dbReference type="InterPro" id="IPR015422">
    <property type="entry name" value="PyrdxlP-dep_Trfase_small"/>
</dbReference>
<gene>
    <name evidence="6" type="ORF">IMG5_187410</name>
</gene>
<proteinExistence type="predicted"/>
<reference evidence="6 7" key="1">
    <citation type="submission" date="2011-07" db="EMBL/GenBank/DDBJ databases">
        <authorList>
            <person name="Coyne R."/>
            <person name="Brami D."/>
            <person name="Johnson J."/>
            <person name="Hostetler J."/>
            <person name="Hannick L."/>
            <person name="Clark T."/>
            <person name="Cassidy-Hanley D."/>
            <person name="Inman J."/>
        </authorList>
    </citation>
    <scope>NUCLEOTIDE SEQUENCE [LARGE SCALE GENOMIC DNA]</scope>
    <source>
        <strain evidence="6 7">G5</strain>
    </source>
</reference>
<dbReference type="Proteomes" id="UP000008983">
    <property type="component" value="Unassembled WGS sequence"/>
</dbReference>
<evidence type="ECO:0000256" key="2">
    <source>
        <dbReference type="ARBA" id="ARBA00022576"/>
    </source>
</evidence>
<dbReference type="AlphaFoldDB" id="G0R3T0"/>
<organism evidence="6 7">
    <name type="scientific">Ichthyophthirius multifiliis</name>
    <name type="common">White spot disease agent</name>
    <name type="synonym">Ich</name>
    <dbReference type="NCBI Taxonomy" id="5932"/>
    <lineage>
        <taxon>Eukaryota</taxon>
        <taxon>Sar</taxon>
        <taxon>Alveolata</taxon>
        <taxon>Ciliophora</taxon>
        <taxon>Intramacronucleata</taxon>
        <taxon>Oligohymenophorea</taxon>
        <taxon>Hymenostomatida</taxon>
        <taxon>Ophryoglenina</taxon>
        <taxon>Ichthyophthirius</taxon>
    </lineage>
</organism>
<evidence type="ECO:0000313" key="7">
    <source>
        <dbReference type="Proteomes" id="UP000008983"/>
    </source>
</evidence>
<dbReference type="PANTHER" id="PTHR43807">
    <property type="entry name" value="FI04487P"/>
    <property type="match status" value="1"/>
</dbReference>
<dbReference type="EMBL" id="GL984312">
    <property type="protein sequence ID" value="EGR27897.1"/>
    <property type="molecule type" value="Genomic_DNA"/>
</dbReference>
<dbReference type="STRING" id="857967.G0R3T0"/>
<feature type="domain" description="Aminotransferase class I/classII large" evidence="5">
    <location>
        <begin position="31"/>
        <end position="127"/>
    </location>
</feature>
<keyword evidence="4" id="KW-0663">Pyridoxal phosphate</keyword>
<dbReference type="InParanoid" id="G0R3T0"/>
<dbReference type="GO" id="GO:0005737">
    <property type="term" value="C:cytoplasm"/>
    <property type="evidence" value="ECO:0007669"/>
    <property type="project" value="TreeGrafter"/>
</dbReference>
<dbReference type="OrthoDB" id="2414662at2759"/>